<name>F3QW42_9BACT</name>
<dbReference type="EMBL" id="AFBR01000068">
    <property type="protein sequence ID" value="EGG52311.1"/>
    <property type="molecule type" value="Genomic_DNA"/>
</dbReference>
<comment type="caution">
    <text evidence="4">The sequence shown here is derived from an EMBL/GenBank/DDBJ whole genome shotgun (WGS) entry which is preliminary data.</text>
</comment>
<dbReference type="PANTHER" id="PTHR22916:SF51">
    <property type="entry name" value="GLYCOSYLTRANSFERASE EPSH-RELATED"/>
    <property type="match status" value="1"/>
</dbReference>
<dbReference type="InterPro" id="IPR001173">
    <property type="entry name" value="Glyco_trans_2-like"/>
</dbReference>
<keyword evidence="1" id="KW-0328">Glycosyltransferase</keyword>
<dbReference type="CDD" id="cd00761">
    <property type="entry name" value="Glyco_tranf_GTA_type"/>
    <property type="match status" value="1"/>
</dbReference>
<dbReference type="Pfam" id="PF00535">
    <property type="entry name" value="Glycos_transf_2"/>
    <property type="match status" value="1"/>
</dbReference>
<dbReference type="Proteomes" id="UP000005546">
    <property type="component" value="Unassembled WGS sequence"/>
</dbReference>
<dbReference type="STRING" id="762982.HMPREF9442_02423"/>
<organism evidence="4 5">
    <name type="scientific">Paraprevotella xylaniphila YIT 11841</name>
    <dbReference type="NCBI Taxonomy" id="762982"/>
    <lineage>
        <taxon>Bacteria</taxon>
        <taxon>Pseudomonadati</taxon>
        <taxon>Bacteroidota</taxon>
        <taxon>Bacteroidia</taxon>
        <taxon>Bacteroidales</taxon>
        <taxon>Prevotellaceae</taxon>
        <taxon>Paraprevotella</taxon>
    </lineage>
</organism>
<evidence type="ECO:0000313" key="4">
    <source>
        <dbReference type="EMBL" id="EGG52311.1"/>
    </source>
</evidence>
<gene>
    <name evidence="4" type="ORF">HMPREF9442_02423</name>
</gene>
<dbReference type="PANTHER" id="PTHR22916">
    <property type="entry name" value="GLYCOSYLTRANSFERASE"/>
    <property type="match status" value="1"/>
</dbReference>
<dbReference type="eggNOG" id="COG1216">
    <property type="taxonomic scope" value="Bacteria"/>
</dbReference>
<evidence type="ECO:0000313" key="5">
    <source>
        <dbReference type="Proteomes" id="UP000005546"/>
    </source>
</evidence>
<dbReference type="SUPFAM" id="SSF53448">
    <property type="entry name" value="Nucleotide-diphospho-sugar transferases"/>
    <property type="match status" value="1"/>
</dbReference>
<evidence type="ECO:0000256" key="1">
    <source>
        <dbReference type="ARBA" id="ARBA00022676"/>
    </source>
</evidence>
<protein>
    <submittedName>
        <fullName evidence="4">Glycosyltransferase, group 2 family protein</fullName>
    </submittedName>
</protein>
<dbReference type="InterPro" id="IPR029044">
    <property type="entry name" value="Nucleotide-diphossugar_trans"/>
</dbReference>
<evidence type="ECO:0000256" key="2">
    <source>
        <dbReference type="ARBA" id="ARBA00022679"/>
    </source>
</evidence>
<feature type="domain" description="Glycosyltransferase 2-like" evidence="3">
    <location>
        <begin position="7"/>
        <end position="170"/>
    </location>
</feature>
<reference evidence="4 5" key="1">
    <citation type="submission" date="2011-02" db="EMBL/GenBank/DDBJ databases">
        <authorList>
            <person name="Weinstock G."/>
            <person name="Sodergren E."/>
            <person name="Clifton S."/>
            <person name="Fulton L."/>
            <person name="Fulton B."/>
            <person name="Courtney L."/>
            <person name="Fronick C."/>
            <person name="Harrison M."/>
            <person name="Strong C."/>
            <person name="Farmer C."/>
            <person name="Delahaunty K."/>
            <person name="Markovic C."/>
            <person name="Hall O."/>
            <person name="Minx P."/>
            <person name="Tomlinson C."/>
            <person name="Mitreva M."/>
            <person name="Hou S."/>
            <person name="Chen J."/>
            <person name="Wollam A."/>
            <person name="Pepin K.H."/>
            <person name="Johnson M."/>
            <person name="Bhonagiri V."/>
            <person name="Zhang X."/>
            <person name="Suruliraj S."/>
            <person name="Warren W."/>
            <person name="Chinwalla A."/>
            <person name="Mardis E.R."/>
            <person name="Wilson R.K."/>
        </authorList>
    </citation>
    <scope>NUCLEOTIDE SEQUENCE [LARGE SCALE GENOMIC DNA]</scope>
    <source>
        <strain evidence="4 5">YIT 11841</strain>
    </source>
</reference>
<keyword evidence="2 4" id="KW-0808">Transferase</keyword>
<sequence>MNNPKISVIVPVYNVEQFLPRCINSILAQTFTDFEVLLINDGSTDNSGRICDEYAKKDNRIRLFHKGNGGVSSARNIGLKNVKGELICFIDSDDYLDKKFLQRMVKAMEENDVDLVCCGCYRESTDGTLLWKRNIKTTTLYDRRQAVIELFTPTSFVGWPWNKIYKASLIKENGLEFNETIKYCEDDVFVLQYILHIQKACYISDILYHYVENSMSANFKGYTDQKFNVNCLDRQKADEMSYLLVRDMGDKEVMDIFLARRFTSNLATLYKLLPVYNDEHDILVFLKRNLRKYYLKYLLNKRFCKRLKEEIKHIIFLINPIIYIKIKSKR</sequence>
<dbReference type="HOGENOM" id="CLU_025996_25_1_10"/>
<proteinExistence type="predicted"/>
<accession>F3QW42</accession>
<keyword evidence="5" id="KW-1185">Reference proteome</keyword>
<dbReference type="RefSeq" id="WP_008628348.1">
    <property type="nucleotide sequence ID" value="NZ_GL883867.1"/>
</dbReference>
<evidence type="ECO:0000259" key="3">
    <source>
        <dbReference type="Pfam" id="PF00535"/>
    </source>
</evidence>
<dbReference type="GO" id="GO:0016758">
    <property type="term" value="F:hexosyltransferase activity"/>
    <property type="evidence" value="ECO:0007669"/>
    <property type="project" value="UniProtKB-ARBA"/>
</dbReference>
<dbReference type="AlphaFoldDB" id="F3QW42"/>
<dbReference type="OrthoDB" id="6307329at2"/>
<dbReference type="Gene3D" id="3.90.550.10">
    <property type="entry name" value="Spore Coat Polysaccharide Biosynthesis Protein SpsA, Chain A"/>
    <property type="match status" value="1"/>
</dbReference>